<evidence type="ECO:0000313" key="2">
    <source>
        <dbReference type="Proteomes" id="UP000251002"/>
    </source>
</evidence>
<keyword evidence="2" id="KW-1185">Reference proteome</keyword>
<name>A0A365L2K3_9BACL</name>
<proteinExistence type="predicted"/>
<sequence>MAVHELKDVQMTRSGESVDFVHGYLVESELEGKKLFDMTLKNVVQYEMFRTSQMDEERVQVTFTTLDDQTGKAEMEVRTVNKQDPDDNIVELVTMDNIEFH</sequence>
<dbReference type="AlphaFoldDB" id="A0A365L2K3"/>
<gene>
    <name evidence="1" type="ORF">DP120_08390</name>
</gene>
<evidence type="ECO:0000313" key="1">
    <source>
        <dbReference type="EMBL" id="RAZ79612.1"/>
    </source>
</evidence>
<accession>A0A365L2K3</accession>
<protein>
    <submittedName>
        <fullName evidence="1">Uncharacterized protein</fullName>
    </submittedName>
</protein>
<organism evidence="1 2">
    <name type="scientific">Planococcus halotolerans</name>
    <dbReference type="NCBI Taxonomy" id="2233542"/>
    <lineage>
        <taxon>Bacteria</taxon>
        <taxon>Bacillati</taxon>
        <taxon>Bacillota</taxon>
        <taxon>Bacilli</taxon>
        <taxon>Bacillales</taxon>
        <taxon>Caryophanaceae</taxon>
        <taxon>Planococcus</taxon>
    </lineage>
</organism>
<comment type="caution">
    <text evidence="1">The sequence shown here is derived from an EMBL/GenBank/DDBJ whole genome shotgun (WGS) entry which is preliminary data.</text>
</comment>
<dbReference type="Proteomes" id="UP000251002">
    <property type="component" value="Unassembled WGS sequence"/>
</dbReference>
<dbReference type="RefSeq" id="WP_112223180.1">
    <property type="nucleotide sequence ID" value="NZ_CP047673.1"/>
</dbReference>
<dbReference type="EMBL" id="QLZR01000002">
    <property type="protein sequence ID" value="RAZ79612.1"/>
    <property type="molecule type" value="Genomic_DNA"/>
</dbReference>
<reference evidence="1 2" key="1">
    <citation type="submission" date="2018-06" db="EMBL/GenBank/DDBJ databases">
        <title>The draft genome sequences of strains SCU63 and S1.</title>
        <authorList>
            <person name="Gan L."/>
        </authorList>
    </citation>
    <scope>NUCLEOTIDE SEQUENCE [LARGE SCALE GENOMIC DNA]</scope>
    <source>
        <strain evidence="1 2">SCU63</strain>
    </source>
</reference>